<reference evidence="2" key="1">
    <citation type="journal article" date="2017" name="PeerJ">
        <title>lastomes of the green algae Hydrodictyon reticulatum and Pediastrum duplex (Sphaeropleales, Chlorophyceae).</title>
        <authorList>
            <person name="McManus H.A."/>
            <person name="Sanchez D."/>
            <person name="Karol K.G."/>
        </authorList>
    </citation>
    <scope>NUCLEOTIDE SEQUENCE</scope>
</reference>
<name>A0A1W5RMW7_HYDRE</name>
<sequence>MSFLTCSRFFASLLLGFFAFRLCRTAFRLCQTTSLLWLRLRRSRCRCLRFGFGRADAFASLRLRRSRCLRFASAKPPLLRIGSAEAEGRRKEASASSLLLLCFFAFQLCRTASLLRLRRRHQLRRSRSGRAKEGNIGFFASPSLLLRFSALLNRFFASASAQASAPPKPKRAEGRAKEKGEAKKQRMKQMQSKEGSKAKEAK</sequence>
<feature type="region of interest" description="Disordered" evidence="1">
    <location>
        <begin position="159"/>
        <end position="202"/>
    </location>
</feature>
<dbReference type="GeneID" id="32880378"/>
<dbReference type="RefSeq" id="YP_009364234.1">
    <property type="nucleotide sequence ID" value="NC_034655.1"/>
</dbReference>
<dbReference type="AlphaFoldDB" id="A0A1W5RMW7"/>
<accession>A0A1W5RMW7</accession>
<evidence type="ECO:0000313" key="2">
    <source>
        <dbReference type="EMBL" id="AQU64544.1"/>
    </source>
</evidence>
<keyword evidence="2" id="KW-0934">Plastid</keyword>
<feature type="compositionally biased region" description="Basic and acidic residues" evidence="1">
    <location>
        <begin position="170"/>
        <end position="184"/>
    </location>
</feature>
<dbReference type="EMBL" id="KY114065">
    <property type="protein sequence ID" value="AQU64544.1"/>
    <property type="molecule type" value="Genomic_DNA"/>
</dbReference>
<evidence type="ECO:0000256" key="1">
    <source>
        <dbReference type="SAM" id="MobiDB-lite"/>
    </source>
</evidence>
<proteinExistence type="predicted"/>
<organism evidence="2">
    <name type="scientific">Hydrodictyon reticulatum</name>
    <name type="common">Water net</name>
    <name type="synonym">Conferva reticulatum</name>
    <dbReference type="NCBI Taxonomy" id="3107"/>
    <lineage>
        <taxon>Eukaryota</taxon>
        <taxon>Viridiplantae</taxon>
        <taxon>Chlorophyta</taxon>
        <taxon>core chlorophytes</taxon>
        <taxon>Chlorophyceae</taxon>
        <taxon>CS clade</taxon>
        <taxon>Sphaeropleales</taxon>
        <taxon>Hydrodictyaceae</taxon>
        <taxon>Hydrodictyon</taxon>
    </lineage>
</organism>
<geneLocation type="chloroplast" evidence="2"/>
<protein>
    <submittedName>
        <fullName evidence="2">Uncharacterized protein</fullName>
    </submittedName>
</protein>
<gene>
    <name evidence="2" type="primary">orf202</name>
</gene>
<keyword evidence="2" id="KW-0150">Chloroplast</keyword>